<sequence length="232" mass="26857">MKNVRSKLEGKVPEAAIEYCIKLWELYPFQFKVNRKRLSKLGDYRYDPRAQSHTVTVNTDLNPYQFLITYIHEVAHRVVHKPRSRQLPHGLQWKSKFQELILPMLNPSVFPDDVLRVLAKHMKNPKASTAADPKLVKVLAQYDVHTASQPILESVVIGEEFFLRKRKFRKLEVKRTRALCLDLANNRRYLISQIAEISPVNKEGTAESPKVVPTKKSKKVNSTANNQINLFE</sequence>
<dbReference type="EMBL" id="LQZQ01000008">
    <property type="protein sequence ID" value="KYG79088.1"/>
    <property type="molecule type" value="Genomic_DNA"/>
</dbReference>
<gene>
    <name evidence="2" type="ORF">MB14_17415</name>
</gene>
<feature type="region of interest" description="Disordered" evidence="1">
    <location>
        <begin position="204"/>
        <end position="232"/>
    </location>
</feature>
<dbReference type="Proteomes" id="UP000075583">
    <property type="component" value="Unassembled WGS sequence"/>
</dbReference>
<reference evidence="2" key="1">
    <citation type="submission" date="2016-01" db="EMBL/GenBank/DDBJ databases">
        <title>Genome sequencing of Roseivirga ehrenbergii KMM 6017.</title>
        <authorList>
            <person name="Selvaratnam C."/>
            <person name="Thevarajoo S."/>
            <person name="Goh K.M."/>
            <person name="Ee R."/>
            <person name="Chan K.-G."/>
            <person name="Chong C.S."/>
        </authorList>
    </citation>
    <scope>NUCLEOTIDE SEQUENCE [LARGE SCALE GENOMIC DNA]</scope>
    <source>
        <strain evidence="2">KMM 6017</strain>
    </source>
</reference>
<name>A0A150XK20_ROSEK</name>
<protein>
    <recommendedName>
        <fullName evidence="4">SprT-like domain-containing protein</fullName>
    </recommendedName>
</protein>
<keyword evidence="3" id="KW-1185">Reference proteome</keyword>
<comment type="caution">
    <text evidence="2">The sequence shown here is derived from an EMBL/GenBank/DDBJ whole genome shotgun (WGS) entry which is preliminary data.</text>
</comment>
<organism evidence="2 3">
    <name type="scientific">Roseivirga ehrenbergii (strain DSM 102268 / JCM 13514 / KCTC 12282 / NCIMB 14502 / KMM 6017)</name>
    <dbReference type="NCBI Taxonomy" id="279360"/>
    <lineage>
        <taxon>Bacteria</taxon>
        <taxon>Pseudomonadati</taxon>
        <taxon>Bacteroidota</taxon>
        <taxon>Cytophagia</taxon>
        <taxon>Cytophagales</taxon>
        <taxon>Roseivirgaceae</taxon>
        <taxon>Roseivirga</taxon>
    </lineage>
</organism>
<dbReference type="AlphaFoldDB" id="A0A150XK20"/>
<evidence type="ECO:0000313" key="2">
    <source>
        <dbReference type="EMBL" id="KYG79088.1"/>
    </source>
</evidence>
<evidence type="ECO:0000256" key="1">
    <source>
        <dbReference type="SAM" id="MobiDB-lite"/>
    </source>
</evidence>
<proteinExistence type="predicted"/>
<evidence type="ECO:0000313" key="3">
    <source>
        <dbReference type="Proteomes" id="UP000075583"/>
    </source>
</evidence>
<evidence type="ECO:0008006" key="4">
    <source>
        <dbReference type="Google" id="ProtNLM"/>
    </source>
</evidence>
<accession>A0A150XK20</accession>
<dbReference type="STRING" id="279360.MB14_17415"/>